<dbReference type="NCBIfam" id="NF006175">
    <property type="entry name" value="PRK08311.2-3"/>
    <property type="match status" value="1"/>
</dbReference>
<comment type="activity regulation">
    <text evidence="6">Negatively regulated by the anti-sigma-I factor RsgI.</text>
</comment>
<keyword evidence="5 6" id="KW-0804">Transcription</keyword>
<dbReference type="InterPro" id="IPR007627">
    <property type="entry name" value="RNA_pol_sigma70_r2"/>
</dbReference>
<comment type="caution">
    <text evidence="8">The sequence shown here is derived from an EMBL/GenBank/DDBJ whole genome shotgun (WGS) entry which is preliminary data.</text>
</comment>
<feature type="short sequence motif" description="Polymerase core binding" evidence="6">
    <location>
        <begin position="79"/>
        <end position="92"/>
    </location>
</feature>
<dbReference type="GO" id="GO:0005737">
    <property type="term" value="C:cytoplasm"/>
    <property type="evidence" value="ECO:0007669"/>
    <property type="project" value="UniProtKB-SubCell"/>
</dbReference>
<proteinExistence type="inferred from homology"/>
<dbReference type="PANTHER" id="PTHR30385:SF6">
    <property type="entry name" value="RNA POLYMERASE SIGMA FACTOR SIGI"/>
    <property type="match status" value="1"/>
</dbReference>
<reference evidence="8 9" key="1">
    <citation type="submission" date="2019-11" db="EMBL/GenBank/DDBJ databases">
        <title>Whole-genome sequence of a the green, strictly anaerobic photosynthetic bacterium Heliobacillus mobilis DSM 6151.</title>
        <authorList>
            <person name="Kyndt J.A."/>
            <person name="Meyer T.E."/>
        </authorList>
    </citation>
    <scope>NUCLEOTIDE SEQUENCE [LARGE SCALE GENOMIC DNA]</scope>
    <source>
        <strain evidence="8 9">DSM 6151</strain>
    </source>
</reference>
<keyword evidence="6" id="KW-0346">Stress response</keyword>
<dbReference type="GO" id="GO:0016987">
    <property type="term" value="F:sigma factor activity"/>
    <property type="evidence" value="ECO:0007669"/>
    <property type="project" value="UniProtKB-UniRule"/>
</dbReference>
<comment type="similarity">
    <text evidence="6">Belongs to the sigma-70 factor family. SigI subfamily.</text>
</comment>
<evidence type="ECO:0000256" key="6">
    <source>
        <dbReference type="HAMAP-Rule" id="MF_02064"/>
    </source>
</evidence>
<dbReference type="HAMAP" id="MF_02064">
    <property type="entry name" value="Sigma70_SigI"/>
    <property type="match status" value="1"/>
</dbReference>
<evidence type="ECO:0000256" key="2">
    <source>
        <dbReference type="ARBA" id="ARBA00023015"/>
    </source>
</evidence>
<keyword evidence="3 6" id="KW-0731">Sigma factor</keyword>
<dbReference type="Proteomes" id="UP000430670">
    <property type="component" value="Unassembled WGS sequence"/>
</dbReference>
<dbReference type="InterPro" id="IPR014244">
    <property type="entry name" value="RNA_pol_sigma-I"/>
</dbReference>
<keyword evidence="4 6" id="KW-0238">DNA-binding</keyword>
<evidence type="ECO:0000256" key="4">
    <source>
        <dbReference type="ARBA" id="ARBA00023125"/>
    </source>
</evidence>
<name>A0A6I3SST6_HELMO</name>
<evidence type="ECO:0000259" key="7">
    <source>
        <dbReference type="Pfam" id="PF04542"/>
    </source>
</evidence>
<dbReference type="GO" id="GO:0003677">
    <property type="term" value="F:DNA binding"/>
    <property type="evidence" value="ECO:0007669"/>
    <property type="project" value="UniProtKB-UniRule"/>
</dbReference>
<dbReference type="Gene3D" id="1.10.1740.10">
    <property type="match status" value="1"/>
</dbReference>
<comment type="subcellular location">
    <subcellularLocation>
        <location evidence="6">Cytoplasm</location>
    </subcellularLocation>
</comment>
<comment type="subunit">
    <text evidence="6">Interacts with RsgI.</text>
</comment>
<keyword evidence="1 6" id="KW-0963">Cytoplasm</keyword>
<dbReference type="InterPro" id="IPR013325">
    <property type="entry name" value="RNA_pol_sigma_r2"/>
</dbReference>
<dbReference type="GO" id="GO:0006352">
    <property type="term" value="P:DNA-templated transcription initiation"/>
    <property type="evidence" value="ECO:0007669"/>
    <property type="project" value="UniProtKB-UniRule"/>
</dbReference>
<evidence type="ECO:0000313" key="9">
    <source>
        <dbReference type="Proteomes" id="UP000430670"/>
    </source>
</evidence>
<dbReference type="Pfam" id="PF04542">
    <property type="entry name" value="Sigma70_r2"/>
    <property type="match status" value="1"/>
</dbReference>
<dbReference type="PIRSF" id="PIRSF038953">
    <property type="entry name" value="SigI"/>
    <property type="match status" value="1"/>
</dbReference>
<evidence type="ECO:0000313" key="8">
    <source>
        <dbReference type="EMBL" id="MTV51027.1"/>
    </source>
</evidence>
<evidence type="ECO:0000256" key="5">
    <source>
        <dbReference type="ARBA" id="ARBA00023163"/>
    </source>
</evidence>
<dbReference type="AlphaFoldDB" id="A0A6I3SST6"/>
<dbReference type="PANTHER" id="PTHR30385">
    <property type="entry name" value="SIGMA FACTOR F FLAGELLAR"/>
    <property type="match status" value="1"/>
</dbReference>
<dbReference type="NCBIfam" id="TIGR02895">
    <property type="entry name" value="spore_sigI"/>
    <property type="match status" value="1"/>
</dbReference>
<feature type="DNA-binding region" description="H-T-H motif" evidence="6">
    <location>
        <begin position="220"/>
        <end position="239"/>
    </location>
</feature>
<protein>
    <recommendedName>
        <fullName evidence="6">RNA polymerase sigma factor SigI</fullName>
    </recommendedName>
</protein>
<comment type="function">
    <text evidence="6">Sigma factors are initiation factors that promote the attachment of RNA polymerase to specific initiation sites and are then released.</text>
</comment>
<keyword evidence="9" id="KW-1185">Reference proteome</keyword>
<dbReference type="EMBL" id="WNKU01000061">
    <property type="protein sequence ID" value="MTV51027.1"/>
    <property type="molecule type" value="Genomic_DNA"/>
</dbReference>
<feature type="domain" description="RNA polymerase sigma-70 region 2" evidence="7">
    <location>
        <begin position="53"/>
        <end position="124"/>
    </location>
</feature>
<keyword evidence="2 6" id="KW-0805">Transcription regulation</keyword>
<evidence type="ECO:0000256" key="3">
    <source>
        <dbReference type="ARBA" id="ARBA00023082"/>
    </source>
</evidence>
<evidence type="ECO:0000256" key="1">
    <source>
        <dbReference type="ARBA" id="ARBA00022490"/>
    </source>
</evidence>
<dbReference type="SUPFAM" id="SSF88946">
    <property type="entry name" value="Sigma2 domain of RNA polymerase sigma factors"/>
    <property type="match status" value="1"/>
</dbReference>
<gene>
    <name evidence="6 8" type="primary">sigI</name>
    <name evidence="8" type="ORF">GJ688_19180</name>
</gene>
<accession>A0A6I3SST6</accession>
<sequence>MLFLDYFPSIVPPEKRSLIRIKPIEGSKRGGITEGINLIARIHQGDEPSREQLIADYKDRIVAIASRICKRPLHWNNDDELSVALIAFNEAIDTYQAEKGAAFTTHVHNIIRFRLIDHFRREERNRHISLDGWNESEQSNRIEQASSLEAYRDKQEVEEREMTMSLFVEALQDFGISLDDLVRTSPKHKDTKANLIRAARLLVANTELRRRFFSTRQIPMKELVVLSGLSRKVLETGRKYIVAVAIVLADDEFRFVRSFLTLSE</sequence>
<organism evidence="8 9">
    <name type="scientific">Heliobacterium mobile</name>
    <name type="common">Heliobacillus mobilis</name>
    <dbReference type="NCBI Taxonomy" id="28064"/>
    <lineage>
        <taxon>Bacteria</taxon>
        <taxon>Bacillati</taxon>
        <taxon>Bacillota</taxon>
        <taxon>Clostridia</taxon>
        <taxon>Eubacteriales</taxon>
        <taxon>Heliobacteriaceae</taxon>
        <taxon>Heliobacterium</taxon>
    </lineage>
</organism>